<name>A0ABQ9JES5_9CUCU</name>
<proteinExistence type="predicted"/>
<evidence type="ECO:0000313" key="2">
    <source>
        <dbReference type="EMBL" id="KAJ8976394.1"/>
    </source>
</evidence>
<organism evidence="2 3">
    <name type="scientific">Molorchus minor</name>
    <dbReference type="NCBI Taxonomy" id="1323400"/>
    <lineage>
        <taxon>Eukaryota</taxon>
        <taxon>Metazoa</taxon>
        <taxon>Ecdysozoa</taxon>
        <taxon>Arthropoda</taxon>
        <taxon>Hexapoda</taxon>
        <taxon>Insecta</taxon>
        <taxon>Pterygota</taxon>
        <taxon>Neoptera</taxon>
        <taxon>Endopterygota</taxon>
        <taxon>Coleoptera</taxon>
        <taxon>Polyphaga</taxon>
        <taxon>Cucujiformia</taxon>
        <taxon>Chrysomeloidea</taxon>
        <taxon>Cerambycidae</taxon>
        <taxon>Lamiinae</taxon>
        <taxon>Monochamini</taxon>
        <taxon>Molorchus</taxon>
    </lineage>
</organism>
<reference evidence="2" key="1">
    <citation type="journal article" date="2023" name="Insect Mol. Biol.">
        <title>Genome sequencing provides insights into the evolution of gene families encoding plant cell wall-degrading enzymes in longhorned beetles.</title>
        <authorList>
            <person name="Shin N.R."/>
            <person name="Okamura Y."/>
            <person name="Kirsch R."/>
            <person name="Pauchet Y."/>
        </authorList>
    </citation>
    <scope>NUCLEOTIDE SEQUENCE</scope>
    <source>
        <strain evidence="2">MMC_N1</strain>
    </source>
</reference>
<comment type="caution">
    <text evidence="2">The sequence shown here is derived from an EMBL/GenBank/DDBJ whole genome shotgun (WGS) entry which is preliminary data.</text>
</comment>
<evidence type="ECO:0000313" key="3">
    <source>
        <dbReference type="Proteomes" id="UP001162164"/>
    </source>
</evidence>
<dbReference type="EMBL" id="JAPWTJ010000681">
    <property type="protein sequence ID" value="KAJ8976394.1"/>
    <property type="molecule type" value="Genomic_DNA"/>
</dbReference>
<keyword evidence="3" id="KW-1185">Reference proteome</keyword>
<sequence>MEKLLHLKLLKVVMLLVGQWTFKEYNTTALKLYKILSQLIFRPVCPNNTMDTDQRICPKELQDESYEMICFYIQYTNTFVITVLAKYKRMDKVLEYIVNYEKNHYKKYGH</sequence>
<feature type="chain" id="PRO_5045239447" evidence="1">
    <location>
        <begin position="22"/>
        <end position="110"/>
    </location>
</feature>
<accession>A0ABQ9JES5</accession>
<feature type="signal peptide" evidence="1">
    <location>
        <begin position="1"/>
        <end position="21"/>
    </location>
</feature>
<protein>
    <submittedName>
        <fullName evidence="2">Uncharacterized protein</fullName>
    </submittedName>
</protein>
<keyword evidence="1" id="KW-0732">Signal</keyword>
<evidence type="ECO:0000256" key="1">
    <source>
        <dbReference type="SAM" id="SignalP"/>
    </source>
</evidence>
<gene>
    <name evidence="2" type="ORF">NQ317_003944</name>
</gene>
<dbReference type="Proteomes" id="UP001162164">
    <property type="component" value="Unassembled WGS sequence"/>
</dbReference>